<accession>A0A1E5XVX2</accession>
<name>A0A1E5XVX2_9HYPH</name>
<dbReference type="Proteomes" id="UP000095463">
    <property type="component" value="Unassembled WGS sequence"/>
</dbReference>
<organism evidence="1 2">
    <name type="scientific">Devosia insulae DS-56</name>
    <dbReference type="NCBI Taxonomy" id="1116389"/>
    <lineage>
        <taxon>Bacteria</taxon>
        <taxon>Pseudomonadati</taxon>
        <taxon>Pseudomonadota</taxon>
        <taxon>Alphaproteobacteria</taxon>
        <taxon>Hyphomicrobiales</taxon>
        <taxon>Devosiaceae</taxon>
        <taxon>Devosia</taxon>
    </lineage>
</organism>
<protein>
    <submittedName>
        <fullName evidence="1">Uncharacterized protein</fullName>
    </submittedName>
</protein>
<comment type="caution">
    <text evidence="1">The sequence shown here is derived from an EMBL/GenBank/DDBJ whole genome shotgun (WGS) entry which is preliminary data.</text>
</comment>
<reference evidence="1 2" key="1">
    <citation type="journal article" date="2015" name="Genome Announc.">
        <title>Genome Assemblies of Three Soil-Associated Devosia species: D. insulae, D. limi, and D. soli.</title>
        <authorList>
            <person name="Hassan Y.I."/>
            <person name="Lepp D."/>
            <person name="Zhou T."/>
        </authorList>
    </citation>
    <scope>NUCLEOTIDE SEQUENCE [LARGE SCALE GENOMIC DNA]</scope>
    <source>
        <strain evidence="1 2">DS-56</strain>
    </source>
</reference>
<gene>
    <name evidence="1" type="ORF">VW23_010095</name>
</gene>
<evidence type="ECO:0000313" key="2">
    <source>
        <dbReference type="Proteomes" id="UP000095463"/>
    </source>
</evidence>
<sequence length="60" mass="6754">MSVAGTTVEEATQHALELRANNRNIEGSHAFREQERVRAAIEKAKKAKASRRARNPYEFG</sequence>
<keyword evidence="2" id="KW-1185">Reference proteome</keyword>
<proteinExistence type="predicted"/>
<dbReference type="EMBL" id="LAJE02000058">
    <property type="protein sequence ID" value="OEO32738.1"/>
    <property type="molecule type" value="Genomic_DNA"/>
</dbReference>
<evidence type="ECO:0000313" key="1">
    <source>
        <dbReference type="EMBL" id="OEO32738.1"/>
    </source>
</evidence>
<dbReference type="AlphaFoldDB" id="A0A1E5XVX2"/>